<dbReference type="InterPro" id="IPR050382">
    <property type="entry name" value="MFS_Na/Anion_cotransporter"/>
</dbReference>
<keyword evidence="4" id="KW-0472">Membrane</keyword>
<sequence>MKRAIDVPRGMRLILQAISTVPRNMRKIIHPWKAMFTSLPVWAIVAAHFSENWGFYTMLTQLPTFMSESLMNEKREKPSASFTRISEFKHNENIKSQ</sequence>
<protein>
    <submittedName>
        <fullName evidence="5">Uncharacterized protein</fullName>
    </submittedName>
</protein>
<dbReference type="SUPFAM" id="SSF103473">
    <property type="entry name" value="MFS general substrate transporter"/>
    <property type="match status" value="1"/>
</dbReference>
<reference evidence="5" key="1">
    <citation type="journal article" date="2011" name="Proc. Natl. Acad. Sci. U.S.A.">
        <title>The genome of the fire ant Solenopsis invicta.</title>
        <authorList>
            <person name="Wurm Y."/>
            <person name="Wang J."/>
            <person name="Riba-Grognuz O."/>
            <person name="Corona M."/>
            <person name="Nygaard S."/>
            <person name="Hunt B.G."/>
            <person name="Ingram K.K."/>
            <person name="Falquet L."/>
            <person name="Nipitwattanaphon M."/>
            <person name="Gotzek D."/>
            <person name="Dijkstra M.B."/>
            <person name="Oettler J."/>
            <person name="Comtesse F."/>
            <person name="Shih C.J."/>
            <person name="Wu W.J."/>
            <person name="Yang C.C."/>
            <person name="Thomas J."/>
            <person name="Beaudoing E."/>
            <person name="Pradervand S."/>
            <person name="Flegel V."/>
            <person name="Cook E.D."/>
            <person name="Fabbretti R."/>
            <person name="Stockinger H."/>
            <person name="Long L."/>
            <person name="Farmerie W.G."/>
            <person name="Oakey J."/>
            <person name="Boomsma J.J."/>
            <person name="Pamilo P."/>
            <person name="Yi S.V."/>
            <person name="Heinze J."/>
            <person name="Goodisman M.A."/>
            <person name="Farinelli L."/>
            <person name="Harshman K."/>
            <person name="Hulo N."/>
            <person name="Cerutti L."/>
            <person name="Xenarios I."/>
            <person name="Shoemaker D."/>
            <person name="Keller L."/>
        </authorList>
    </citation>
    <scope>NUCLEOTIDE SEQUENCE [LARGE SCALE GENOMIC DNA]</scope>
</reference>
<dbReference type="GO" id="GO:0016020">
    <property type="term" value="C:membrane"/>
    <property type="evidence" value="ECO:0007669"/>
    <property type="project" value="UniProtKB-SubCell"/>
</dbReference>
<comment type="subcellular location">
    <subcellularLocation>
        <location evidence="1">Membrane</location>
        <topology evidence="1">Multi-pass membrane protein</topology>
    </subcellularLocation>
</comment>
<keyword evidence="3" id="KW-1133">Transmembrane helix</keyword>
<gene>
    <name evidence="5" type="ORF">SINV_01518</name>
</gene>
<dbReference type="EMBL" id="GL766265">
    <property type="protein sequence ID" value="EFZ15387.1"/>
    <property type="molecule type" value="Genomic_DNA"/>
</dbReference>
<dbReference type="PANTHER" id="PTHR11662">
    <property type="entry name" value="SOLUTE CARRIER FAMILY 17"/>
    <property type="match status" value="1"/>
</dbReference>
<accession>E9IVL6</accession>
<organism>
    <name type="scientific">Solenopsis invicta</name>
    <name type="common">Red imported fire ant</name>
    <name type="synonym">Solenopsis wagneri</name>
    <dbReference type="NCBI Taxonomy" id="13686"/>
    <lineage>
        <taxon>Eukaryota</taxon>
        <taxon>Metazoa</taxon>
        <taxon>Ecdysozoa</taxon>
        <taxon>Arthropoda</taxon>
        <taxon>Hexapoda</taxon>
        <taxon>Insecta</taxon>
        <taxon>Pterygota</taxon>
        <taxon>Neoptera</taxon>
        <taxon>Endopterygota</taxon>
        <taxon>Hymenoptera</taxon>
        <taxon>Apocrita</taxon>
        <taxon>Aculeata</taxon>
        <taxon>Formicoidea</taxon>
        <taxon>Formicidae</taxon>
        <taxon>Myrmicinae</taxon>
        <taxon>Solenopsis</taxon>
    </lineage>
</organism>
<dbReference type="AlphaFoldDB" id="E9IVL6"/>
<dbReference type="GO" id="GO:0006820">
    <property type="term" value="P:monoatomic anion transport"/>
    <property type="evidence" value="ECO:0007669"/>
    <property type="project" value="TreeGrafter"/>
</dbReference>
<evidence type="ECO:0000256" key="4">
    <source>
        <dbReference type="ARBA" id="ARBA00023136"/>
    </source>
</evidence>
<keyword evidence="2" id="KW-0812">Transmembrane</keyword>
<dbReference type="GO" id="GO:0022857">
    <property type="term" value="F:transmembrane transporter activity"/>
    <property type="evidence" value="ECO:0007669"/>
    <property type="project" value="TreeGrafter"/>
</dbReference>
<proteinExistence type="predicted"/>
<name>E9IVL6_SOLIN</name>
<dbReference type="InterPro" id="IPR036259">
    <property type="entry name" value="MFS_trans_sf"/>
</dbReference>
<feature type="non-terminal residue" evidence="5">
    <location>
        <position position="97"/>
    </location>
</feature>
<evidence type="ECO:0000256" key="1">
    <source>
        <dbReference type="ARBA" id="ARBA00004141"/>
    </source>
</evidence>
<evidence type="ECO:0000313" key="5">
    <source>
        <dbReference type="EMBL" id="EFZ15387.1"/>
    </source>
</evidence>
<evidence type="ECO:0000256" key="3">
    <source>
        <dbReference type="ARBA" id="ARBA00022989"/>
    </source>
</evidence>
<evidence type="ECO:0000256" key="2">
    <source>
        <dbReference type="ARBA" id="ARBA00022692"/>
    </source>
</evidence>
<dbReference type="HOGENOM" id="CLU_2349334_0_0_1"/>
<dbReference type="PANTHER" id="PTHR11662:SF455">
    <property type="entry name" value="GH23975P"/>
    <property type="match status" value="1"/>
</dbReference>